<dbReference type="EMBL" id="JAJHNU010000001">
    <property type="protein sequence ID" value="MDN4121233.1"/>
    <property type="molecule type" value="Genomic_DNA"/>
</dbReference>
<keyword evidence="2" id="KW-1185">Reference proteome</keyword>
<dbReference type="RefSeq" id="WP_266124855.1">
    <property type="nucleotide sequence ID" value="NZ_JAJHNU010000001.1"/>
</dbReference>
<accession>A0ABT8EIX6</accession>
<gene>
    <name evidence="1" type="ORF">LMS43_08035</name>
</gene>
<evidence type="ECO:0000313" key="2">
    <source>
        <dbReference type="Proteomes" id="UP001168613"/>
    </source>
</evidence>
<protein>
    <submittedName>
        <fullName evidence="1">Uncharacterized protein</fullName>
    </submittedName>
</protein>
<name>A0ABT8EIX6_9BURK</name>
<organism evidence="1 2">
    <name type="scientific">Alcaligenes endophyticus</name>
    <dbReference type="NCBI Taxonomy" id="1929088"/>
    <lineage>
        <taxon>Bacteria</taxon>
        <taxon>Pseudomonadati</taxon>
        <taxon>Pseudomonadota</taxon>
        <taxon>Betaproteobacteria</taxon>
        <taxon>Burkholderiales</taxon>
        <taxon>Alcaligenaceae</taxon>
        <taxon>Alcaligenes</taxon>
    </lineage>
</organism>
<dbReference type="Proteomes" id="UP001168613">
    <property type="component" value="Unassembled WGS sequence"/>
</dbReference>
<comment type="caution">
    <text evidence="1">The sequence shown here is derived from an EMBL/GenBank/DDBJ whole genome shotgun (WGS) entry which is preliminary data.</text>
</comment>
<proteinExistence type="predicted"/>
<evidence type="ECO:0000313" key="1">
    <source>
        <dbReference type="EMBL" id="MDN4121233.1"/>
    </source>
</evidence>
<sequence length="66" mass="7772">MENYVETPQTAGMDIDYERLELLDHAVELAKKQFDEPTHEHVNCIVERIEWNMERGLFDEGALTIH</sequence>
<reference evidence="1" key="1">
    <citation type="submission" date="2021-11" db="EMBL/GenBank/DDBJ databases">
        <title>Draft genome sequence of Alcaligenes endophyticus type strain CCUG 75668T.</title>
        <authorList>
            <person name="Salva-Serra F."/>
            <person name="Duran R.E."/>
            <person name="Seeger M."/>
            <person name="Moore E.R.B."/>
            <person name="Jaen-Luchoro D."/>
        </authorList>
    </citation>
    <scope>NUCLEOTIDE SEQUENCE</scope>
    <source>
        <strain evidence="1">CCUG 75668</strain>
    </source>
</reference>